<proteinExistence type="predicted"/>
<feature type="transmembrane region" description="Helical" evidence="2">
    <location>
        <begin position="20"/>
        <end position="39"/>
    </location>
</feature>
<keyword evidence="4" id="KW-1185">Reference proteome</keyword>
<dbReference type="PANTHER" id="PTHR43471">
    <property type="entry name" value="ABC TRANSPORTER PERMEASE"/>
    <property type="match status" value="1"/>
</dbReference>
<feature type="transmembrane region" description="Helical" evidence="2">
    <location>
        <begin position="443"/>
        <end position="466"/>
    </location>
</feature>
<dbReference type="GO" id="GO:0005886">
    <property type="term" value="C:plasma membrane"/>
    <property type="evidence" value="ECO:0007669"/>
    <property type="project" value="UniProtKB-SubCell"/>
</dbReference>
<dbReference type="RefSeq" id="WP_145234776.1">
    <property type="nucleotide sequence ID" value="NZ_CP036273.1"/>
</dbReference>
<evidence type="ECO:0000313" key="4">
    <source>
        <dbReference type="Proteomes" id="UP000319576"/>
    </source>
</evidence>
<evidence type="ECO:0000256" key="2">
    <source>
        <dbReference type="SAM" id="Phobius"/>
    </source>
</evidence>
<gene>
    <name evidence="3" type="ORF">ETAA1_09670</name>
</gene>
<organism evidence="3 4">
    <name type="scientific">Urbifossiella limnaea</name>
    <dbReference type="NCBI Taxonomy" id="2528023"/>
    <lineage>
        <taxon>Bacteria</taxon>
        <taxon>Pseudomonadati</taxon>
        <taxon>Planctomycetota</taxon>
        <taxon>Planctomycetia</taxon>
        <taxon>Gemmatales</taxon>
        <taxon>Gemmataceae</taxon>
        <taxon>Urbifossiella</taxon>
    </lineage>
</organism>
<evidence type="ECO:0000313" key="3">
    <source>
        <dbReference type="EMBL" id="QDU19064.1"/>
    </source>
</evidence>
<feature type="compositionally biased region" description="Basic and acidic residues" evidence="1">
    <location>
        <begin position="146"/>
        <end position="172"/>
    </location>
</feature>
<keyword evidence="2" id="KW-1133">Transmembrane helix</keyword>
<dbReference type="EMBL" id="CP036273">
    <property type="protein sequence ID" value="QDU19064.1"/>
    <property type="molecule type" value="Genomic_DNA"/>
</dbReference>
<dbReference type="GO" id="GO:0140359">
    <property type="term" value="F:ABC-type transporter activity"/>
    <property type="evidence" value="ECO:0007669"/>
    <property type="project" value="InterPro"/>
</dbReference>
<sequence>MQFLAFLKDSYREARNGWMLQIMLVLATLLIVLVASIGYRPITLQDRLDAEFKIMRWAMSHNPQAFEELGRPEFGVENFTSTNAPQPWRADYTFDYVVKVNKEGADLRKLQRQGIPLGRERIRSQFRDDLAGQYETVEVTGGPPELEPKEKEKGKGPDEEAEGKADKKKDDGPPPPPEARYHVVVRGSKVDDELAWPHQVTVLFAFDPPGITPSLRDGVYLTEDYLVNGIGAWVLLLVSVVITAGFIPTMLAKGSLDLIVSKPIGRTRLLVYKYLGGLMFIFLLTAYTVLGVWLVIGLRSGLWSPNFLMVIPLLTFFFAVLYAVSTLAAVLTRSTIVAILVTAVAWGLMWGVGKLNTAVEDRQAALKEAEAAPLNPRAGPPDPDGRVWFVFGPGSWPFVKAVHYVTPRTYQLDERLGRVIAEGVLTPNQLKAQKLDKPPRASWAEILGVSVGFIAVVLGLGCWRFAGRDY</sequence>
<dbReference type="KEGG" id="uli:ETAA1_09670"/>
<dbReference type="OrthoDB" id="260214at2"/>
<reference evidence="3 4" key="1">
    <citation type="submission" date="2019-02" db="EMBL/GenBank/DDBJ databases">
        <title>Deep-cultivation of Planctomycetes and their phenomic and genomic characterization uncovers novel biology.</title>
        <authorList>
            <person name="Wiegand S."/>
            <person name="Jogler M."/>
            <person name="Boedeker C."/>
            <person name="Pinto D."/>
            <person name="Vollmers J."/>
            <person name="Rivas-Marin E."/>
            <person name="Kohn T."/>
            <person name="Peeters S.H."/>
            <person name="Heuer A."/>
            <person name="Rast P."/>
            <person name="Oberbeckmann S."/>
            <person name="Bunk B."/>
            <person name="Jeske O."/>
            <person name="Meyerdierks A."/>
            <person name="Storesund J.E."/>
            <person name="Kallscheuer N."/>
            <person name="Luecker S."/>
            <person name="Lage O.M."/>
            <person name="Pohl T."/>
            <person name="Merkel B.J."/>
            <person name="Hornburger P."/>
            <person name="Mueller R.-W."/>
            <person name="Bruemmer F."/>
            <person name="Labrenz M."/>
            <person name="Spormann A.M."/>
            <person name="Op den Camp H."/>
            <person name="Overmann J."/>
            <person name="Amann R."/>
            <person name="Jetten M.S.M."/>
            <person name="Mascher T."/>
            <person name="Medema M.H."/>
            <person name="Devos D.P."/>
            <person name="Kaster A.-K."/>
            <person name="Ovreas L."/>
            <person name="Rohde M."/>
            <person name="Galperin M.Y."/>
            <person name="Jogler C."/>
        </authorList>
    </citation>
    <scope>NUCLEOTIDE SEQUENCE [LARGE SCALE GENOMIC DNA]</scope>
    <source>
        <strain evidence="3 4">ETA_A1</strain>
    </source>
</reference>
<name>A0A517XNH3_9BACT</name>
<dbReference type="Pfam" id="PF12679">
    <property type="entry name" value="ABC2_membrane_2"/>
    <property type="match status" value="1"/>
</dbReference>
<feature type="transmembrane region" description="Helical" evidence="2">
    <location>
        <begin position="336"/>
        <end position="353"/>
    </location>
</feature>
<keyword evidence="2" id="KW-0812">Transmembrane</keyword>
<evidence type="ECO:0000256" key="1">
    <source>
        <dbReference type="SAM" id="MobiDB-lite"/>
    </source>
</evidence>
<protein>
    <submittedName>
        <fullName evidence="3">ABC-2 family transporter protein</fullName>
    </submittedName>
</protein>
<accession>A0A517XNH3</accession>
<dbReference type="AlphaFoldDB" id="A0A517XNH3"/>
<feature type="transmembrane region" description="Helical" evidence="2">
    <location>
        <begin position="225"/>
        <end position="251"/>
    </location>
</feature>
<dbReference type="Proteomes" id="UP000319576">
    <property type="component" value="Chromosome"/>
</dbReference>
<feature type="region of interest" description="Disordered" evidence="1">
    <location>
        <begin position="133"/>
        <end position="180"/>
    </location>
</feature>
<keyword evidence="2" id="KW-0472">Membrane</keyword>
<feature type="transmembrane region" description="Helical" evidence="2">
    <location>
        <begin position="307"/>
        <end position="330"/>
    </location>
</feature>
<feature type="transmembrane region" description="Helical" evidence="2">
    <location>
        <begin position="271"/>
        <end position="295"/>
    </location>
</feature>